<evidence type="ECO:0000256" key="8">
    <source>
        <dbReference type="HAMAP-Rule" id="MF_00910"/>
    </source>
</evidence>
<dbReference type="EMBL" id="LWRY01000019">
    <property type="protein sequence ID" value="OCX75225.1"/>
    <property type="molecule type" value="Genomic_DNA"/>
</dbReference>
<evidence type="ECO:0000313" key="10">
    <source>
        <dbReference type="EMBL" id="OCX72268.1"/>
    </source>
</evidence>
<keyword evidence="13" id="KW-1185">Reference proteome</keyword>
<evidence type="ECO:0000256" key="3">
    <source>
        <dbReference type="ARBA" id="ARBA00022618"/>
    </source>
</evidence>
<dbReference type="EMBL" id="LWSA01000147">
    <property type="protein sequence ID" value="OCX72268.1"/>
    <property type="molecule type" value="Genomic_DNA"/>
</dbReference>
<dbReference type="Pfam" id="PF04999">
    <property type="entry name" value="FtsL"/>
    <property type="match status" value="1"/>
</dbReference>
<evidence type="ECO:0000256" key="5">
    <source>
        <dbReference type="ARBA" id="ARBA00022989"/>
    </source>
</evidence>
<sequence>MRRNTVILAILIMVTLLGIVAARESTRSQFIALQEAQAKHFALDNRWGQLQLEQATLASNARVGDIARQKLGLSAPKNSQIVMVKAQ</sequence>
<proteinExistence type="inferred from homology"/>
<evidence type="ECO:0000313" key="12">
    <source>
        <dbReference type="Proteomes" id="UP000094893"/>
    </source>
</evidence>
<dbReference type="GO" id="GO:0005886">
    <property type="term" value="C:plasma membrane"/>
    <property type="evidence" value="ECO:0007669"/>
    <property type="project" value="UniProtKB-SubCell"/>
</dbReference>
<organism evidence="10 12">
    <name type="scientific">Acidithiobacillus thiooxidans</name>
    <name type="common">Thiobacillus thiooxidans</name>
    <dbReference type="NCBI Taxonomy" id="930"/>
    <lineage>
        <taxon>Bacteria</taxon>
        <taxon>Pseudomonadati</taxon>
        <taxon>Pseudomonadota</taxon>
        <taxon>Acidithiobacillia</taxon>
        <taxon>Acidithiobacillales</taxon>
        <taxon>Acidithiobacillaceae</taxon>
        <taxon>Acidithiobacillus</taxon>
    </lineage>
</organism>
<evidence type="ECO:0000256" key="9">
    <source>
        <dbReference type="NCBIfam" id="TIGR02209"/>
    </source>
</evidence>
<comment type="caution">
    <text evidence="10">The sequence shown here is derived from an EMBL/GenBank/DDBJ whole genome shotgun (WGS) entry which is preliminary data.</text>
</comment>
<dbReference type="RefSeq" id="WP_024893343.1">
    <property type="nucleotide sequence ID" value="NZ_JAAOMO010000132.1"/>
</dbReference>
<dbReference type="eggNOG" id="COG3116">
    <property type="taxonomic scope" value="Bacteria"/>
</dbReference>
<comment type="subcellular location">
    <subcellularLocation>
        <location evidence="8">Cell inner membrane</location>
        <topology evidence="8">Single-pass type II membrane protein</topology>
    </subcellularLocation>
    <subcellularLocation>
        <location evidence="1">Cell membrane</location>
        <topology evidence="1">Single-pass type II membrane protein</topology>
    </subcellularLocation>
    <text evidence="8">Localizes to the division septum where it forms a ring structure.</text>
</comment>
<keyword evidence="7 8" id="KW-0131">Cell cycle</keyword>
<dbReference type="PANTHER" id="PTHR37479:SF1">
    <property type="entry name" value="CELL DIVISION PROTEIN FTSL"/>
    <property type="match status" value="1"/>
</dbReference>
<dbReference type="AlphaFoldDB" id="A0A1C2I8G5"/>
<name>A0A1C2I8G5_ACITH</name>
<comment type="function">
    <text evidence="8">Essential cell division protein.</text>
</comment>
<dbReference type="OrthoDB" id="5298556at2"/>
<evidence type="ECO:0000313" key="11">
    <source>
        <dbReference type="EMBL" id="OCX75225.1"/>
    </source>
</evidence>
<dbReference type="InterPro" id="IPR011922">
    <property type="entry name" value="Cell_div_FtsL"/>
</dbReference>
<dbReference type="GO" id="GO:0043093">
    <property type="term" value="P:FtsZ-dependent cytokinesis"/>
    <property type="evidence" value="ECO:0007669"/>
    <property type="project" value="UniProtKB-UniRule"/>
</dbReference>
<dbReference type="GeneID" id="60694722"/>
<dbReference type="HAMAP" id="MF_00910">
    <property type="entry name" value="FtsL"/>
    <property type="match status" value="1"/>
</dbReference>
<dbReference type="NCBIfam" id="TIGR02209">
    <property type="entry name" value="ftsL_broad"/>
    <property type="match status" value="1"/>
</dbReference>
<dbReference type="GO" id="GO:0032153">
    <property type="term" value="C:cell division site"/>
    <property type="evidence" value="ECO:0007669"/>
    <property type="project" value="UniProtKB-UniRule"/>
</dbReference>
<keyword evidence="4 8" id="KW-0812">Transmembrane</keyword>
<gene>
    <name evidence="8" type="primary">ftsL</name>
    <name evidence="11" type="ORF">A6M23_03105</name>
    <name evidence="10" type="ORF">A6P07_10410</name>
</gene>
<keyword evidence="6 8" id="KW-0472">Membrane</keyword>
<reference evidence="10 12" key="1">
    <citation type="journal article" date="2016" name="Int. J. Mol. Sci.">
        <title>Comparative genomics of the extreme acidophile Acidithiobacillus thiooxidans reveals intraspecific divergence and niche adaptation.</title>
        <authorList>
            <person name="Zhang X."/>
            <person name="Feng X."/>
            <person name="Tao J."/>
            <person name="Ma L."/>
            <person name="Xiao Y."/>
            <person name="Liang Y."/>
            <person name="Liu X."/>
            <person name="Yin H."/>
        </authorList>
    </citation>
    <scope>NUCLEOTIDE SEQUENCE [LARGE SCALE GENOMIC DNA]</scope>
    <source>
        <strain evidence="10 12">A02</strain>
        <strain evidence="11">DXS-W</strain>
    </source>
</reference>
<keyword evidence="8" id="KW-0997">Cell inner membrane</keyword>
<comment type="similarity">
    <text evidence="8">Belongs to the FtsL family.</text>
</comment>
<dbReference type="PANTHER" id="PTHR37479">
    <property type="entry name" value="CELL DIVISION PROTEIN FTSL"/>
    <property type="match status" value="1"/>
</dbReference>
<evidence type="ECO:0000256" key="6">
    <source>
        <dbReference type="ARBA" id="ARBA00023136"/>
    </source>
</evidence>
<evidence type="ECO:0000256" key="7">
    <source>
        <dbReference type="ARBA" id="ARBA00023306"/>
    </source>
</evidence>
<evidence type="ECO:0000256" key="1">
    <source>
        <dbReference type="ARBA" id="ARBA00004401"/>
    </source>
</evidence>
<keyword evidence="3 8" id="KW-0132">Cell division</keyword>
<dbReference type="Proteomes" id="UP000094893">
    <property type="component" value="Unassembled WGS sequence"/>
</dbReference>
<keyword evidence="5 8" id="KW-1133">Transmembrane helix</keyword>
<dbReference type="Proteomes" id="UP000095008">
    <property type="component" value="Unassembled WGS sequence"/>
</dbReference>
<evidence type="ECO:0000313" key="13">
    <source>
        <dbReference type="Proteomes" id="UP000095008"/>
    </source>
</evidence>
<protein>
    <recommendedName>
        <fullName evidence="8 9">Cell division protein FtsL</fullName>
    </recommendedName>
</protein>
<dbReference type="STRING" id="930.GCA_002079865_02477"/>
<accession>A0A1C2I8G5</accession>
<keyword evidence="2 8" id="KW-1003">Cell membrane</keyword>
<evidence type="ECO:0000256" key="4">
    <source>
        <dbReference type="ARBA" id="ARBA00022692"/>
    </source>
</evidence>
<evidence type="ECO:0000256" key="2">
    <source>
        <dbReference type="ARBA" id="ARBA00022475"/>
    </source>
</evidence>